<dbReference type="InParanoid" id="A0A6I8T9F5"/>
<keyword evidence="3" id="KW-1185">Reference proteome</keyword>
<sequence length="130" mass="14049">MAIAFYCEDEDPKVMFGGSYGYHQQSYQSQHSVAVGQQHAGTGEGTTDENNNNCALHGSNNGGGGGGDGESGVSGGEQQSSATMVNSSNRQLMRVLHQVLYRYTMEGVLSPAQTSCVFCNRLYYLFQLLY</sequence>
<reference evidence="2" key="2">
    <citation type="submission" date="2020-05" db="UniProtKB">
        <authorList>
            <consortium name="EnsemblMetazoa"/>
        </authorList>
    </citation>
    <scope>IDENTIFICATION</scope>
    <source>
        <strain evidence="2">LVP_AGWG</strain>
    </source>
</reference>
<name>A0A6I8T9F5_AEDAE</name>
<dbReference type="AlphaFoldDB" id="A0A6I8T9F5"/>
<proteinExistence type="predicted"/>
<evidence type="ECO:0000313" key="2">
    <source>
        <dbReference type="EnsemblMetazoa" id="AAEL004392-PB"/>
    </source>
</evidence>
<organism evidence="2 3">
    <name type="scientific">Aedes aegypti</name>
    <name type="common">Yellowfever mosquito</name>
    <name type="synonym">Culex aegypti</name>
    <dbReference type="NCBI Taxonomy" id="7159"/>
    <lineage>
        <taxon>Eukaryota</taxon>
        <taxon>Metazoa</taxon>
        <taxon>Ecdysozoa</taxon>
        <taxon>Arthropoda</taxon>
        <taxon>Hexapoda</taxon>
        <taxon>Insecta</taxon>
        <taxon>Pterygota</taxon>
        <taxon>Neoptera</taxon>
        <taxon>Endopterygota</taxon>
        <taxon>Diptera</taxon>
        <taxon>Nematocera</taxon>
        <taxon>Culicoidea</taxon>
        <taxon>Culicidae</taxon>
        <taxon>Culicinae</taxon>
        <taxon>Aedini</taxon>
        <taxon>Aedes</taxon>
        <taxon>Stegomyia</taxon>
    </lineage>
</organism>
<protein>
    <submittedName>
        <fullName evidence="2">Uncharacterized protein</fullName>
    </submittedName>
</protein>
<feature type="region of interest" description="Disordered" evidence="1">
    <location>
        <begin position="31"/>
        <end position="87"/>
    </location>
</feature>
<reference evidence="2 3" key="1">
    <citation type="submission" date="2017-06" db="EMBL/GenBank/DDBJ databases">
        <title>Aedes aegypti genome working group (AGWG) sequencing and assembly.</title>
        <authorList>
            <consortium name="Aedes aegypti Genome Working Group (AGWG)"/>
            <person name="Matthews B.J."/>
        </authorList>
    </citation>
    <scope>NUCLEOTIDE SEQUENCE [LARGE SCALE GENOMIC DNA]</scope>
    <source>
        <strain evidence="2 3">LVP_AGWG</strain>
    </source>
</reference>
<gene>
    <name evidence="2" type="primary">5564692</name>
</gene>
<dbReference type="Proteomes" id="UP000008820">
    <property type="component" value="Chromosome 1"/>
</dbReference>
<dbReference type="EnsemblMetazoa" id="AAEL004392-RB">
    <property type="protein sequence ID" value="AAEL004392-PB"/>
    <property type="gene ID" value="AAEL004392"/>
</dbReference>
<accession>A0A6I8T9F5</accession>
<evidence type="ECO:0000256" key="1">
    <source>
        <dbReference type="SAM" id="MobiDB-lite"/>
    </source>
</evidence>
<dbReference type="OrthoDB" id="7762622at2759"/>
<evidence type="ECO:0000313" key="3">
    <source>
        <dbReference type="Proteomes" id="UP000008820"/>
    </source>
</evidence>
<feature type="compositionally biased region" description="Gly residues" evidence="1">
    <location>
        <begin position="60"/>
        <end position="75"/>
    </location>
</feature>